<accession>A0ABV2H1G9</accession>
<protein>
    <submittedName>
        <fullName evidence="1">Uncharacterized protein</fullName>
    </submittedName>
</protein>
<comment type="caution">
    <text evidence="1">The sequence shown here is derived from an EMBL/GenBank/DDBJ whole genome shotgun (WGS) entry which is preliminary data.</text>
</comment>
<dbReference type="Proteomes" id="UP001549031">
    <property type="component" value="Unassembled WGS sequence"/>
</dbReference>
<dbReference type="EMBL" id="JBEPLJ010000002">
    <property type="protein sequence ID" value="MET3584393.1"/>
    <property type="molecule type" value="Genomic_DNA"/>
</dbReference>
<organism evidence="1 2">
    <name type="scientific">Pseudorhizobium tarimense</name>
    <dbReference type="NCBI Taxonomy" id="1079109"/>
    <lineage>
        <taxon>Bacteria</taxon>
        <taxon>Pseudomonadati</taxon>
        <taxon>Pseudomonadota</taxon>
        <taxon>Alphaproteobacteria</taxon>
        <taxon>Hyphomicrobiales</taxon>
        <taxon>Rhizobiaceae</taxon>
        <taxon>Rhizobium/Agrobacterium group</taxon>
        <taxon>Pseudorhizobium</taxon>
    </lineage>
</organism>
<dbReference type="RefSeq" id="WP_247242699.1">
    <property type="nucleotide sequence ID" value="NZ_JALJRA010000002.1"/>
</dbReference>
<proteinExistence type="predicted"/>
<gene>
    <name evidence="1" type="ORF">ABID21_000488</name>
</gene>
<name>A0ABV2H1G9_9HYPH</name>
<keyword evidence="2" id="KW-1185">Reference proteome</keyword>
<evidence type="ECO:0000313" key="1">
    <source>
        <dbReference type="EMBL" id="MET3584393.1"/>
    </source>
</evidence>
<evidence type="ECO:0000313" key="2">
    <source>
        <dbReference type="Proteomes" id="UP001549031"/>
    </source>
</evidence>
<sequence>MHVETVHLRFADQQEAIRALVAAGVSCPLNGDGTLKLPCDGVAEGVPFALNLLFGTGTLQHQTIETGSFEGEAIALTAPTPGFHLNLCWHGPLPQGLRPYAV</sequence>
<reference evidence="1 2" key="1">
    <citation type="submission" date="2024-06" db="EMBL/GenBank/DDBJ databases">
        <title>Genomic Encyclopedia of Type Strains, Phase IV (KMG-IV): sequencing the most valuable type-strain genomes for metagenomic binning, comparative biology and taxonomic classification.</title>
        <authorList>
            <person name="Goeker M."/>
        </authorList>
    </citation>
    <scope>NUCLEOTIDE SEQUENCE [LARGE SCALE GENOMIC DNA]</scope>
    <source>
        <strain evidence="1 2">DSM 105042</strain>
    </source>
</reference>